<protein>
    <submittedName>
        <fullName evidence="2">FUSC family protein</fullName>
    </submittedName>
</protein>
<feature type="non-terminal residue" evidence="2">
    <location>
        <position position="1"/>
    </location>
</feature>
<gene>
    <name evidence="2" type="ORF">ABT317_40820</name>
</gene>
<name>A0ABV1WG26_9ACTN</name>
<organism evidence="2 3">
    <name type="scientific">Streptomyces carpinensis</name>
    <dbReference type="NCBI Taxonomy" id="66369"/>
    <lineage>
        <taxon>Bacteria</taxon>
        <taxon>Bacillati</taxon>
        <taxon>Actinomycetota</taxon>
        <taxon>Actinomycetes</taxon>
        <taxon>Kitasatosporales</taxon>
        <taxon>Streptomycetaceae</taxon>
        <taxon>Streptomyces</taxon>
    </lineage>
</organism>
<dbReference type="EMBL" id="JBEPCU010001262">
    <property type="protein sequence ID" value="MER6983138.1"/>
    <property type="molecule type" value="Genomic_DNA"/>
</dbReference>
<comment type="caution">
    <text evidence="2">The sequence shown here is derived from an EMBL/GenBank/DDBJ whole genome shotgun (WGS) entry which is preliminary data.</text>
</comment>
<sequence length="60" mass="6084">HAHGEPGRPGRKDPRLPDQEDAIASAERLCDAVSARNLGAVPAAAALPVPRCTEVGAMGG</sequence>
<proteinExistence type="predicted"/>
<evidence type="ECO:0000256" key="1">
    <source>
        <dbReference type="SAM" id="MobiDB-lite"/>
    </source>
</evidence>
<evidence type="ECO:0000313" key="3">
    <source>
        <dbReference type="Proteomes" id="UP001458415"/>
    </source>
</evidence>
<feature type="region of interest" description="Disordered" evidence="1">
    <location>
        <begin position="1"/>
        <end position="21"/>
    </location>
</feature>
<dbReference type="Proteomes" id="UP001458415">
    <property type="component" value="Unassembled WGS sequence"/>
</dbReference>
<accession>A0ABV1WG26</accession>
<feature type="compositionally biased region" description="Basic and acidic residues" evidence="1">
    <location>
        <begin position="1"/>
        <end position="18"/>
    </location>
</feature>
<evidence type="ECO:0000313" key="2">
    <source>
        <dbReference type="EMBL" id="MER6983138.1"/>
    </source>
</evidence>
<keyword evidence="3" id="KW-1185">Reference proteome</keyword>
<reference evidence="2 3" key="1">
    <citation type="submission" date="2024-06" db="EMBL/GenBank/DDBJ databases">
        <title>The Natural Products Discovery Center: Release of the First 8490 Sequenced Strains for Exploring Actinobacteria Biosynthetic Diversity.</title>
        <authorList>
            <person name="Kalkreuter E."/>
            <person name="Kautsar S.A."/>
            <person name="Yang D."/>
            <person name="Bader C.D."/>
            <person name="Teijaro C.N."/>
            <person name="Fluegel L."/>
            <person name="Davis C.M."/>
            <person name="Simpson J.R."/>
            <person name="Lauterbach L."/>
            <person name="Steele A.D."/>
            <person name="Gui C."/>
            <person name="Meng S."/>
            <person name="Li G."/>
            <person name="Viehrig K."/>
            <person name="Ye F."/>
            <person name="Su P."/>
            <person name="Kiefer A.F."/>
            <person name="Nichols A."/>
            <person name="Cepeda A.J."/>
            <person name="Yan W."/>
            <person name="Fan B."/>
            <person name="Jiang Y."/>
            <person name="Adhikari A."/>
            <person name="Zheng C.-J."/>
            <person name="Schuster L."/>
            <person name="Cowan T.M."/>
            <person name="Smanski M.J."/>
            <person name="Chevrette M.G."/>
            <person name="De Carvalho L.P.S."/>
            <person name="Shen B."/>
        </authorList>
    </citation>
    <scope>NUCLEOTIDE SEQUENCE [LARGE SCALE GENOMIC DNA]</scope>
    <source>
        <strain evidence="2 3">NPDC000634</strain>
    </source>
</reference>